<sequence length="1109" mass="124708">MPARTVSSLEDLSLAIPKIFDQAQVSIANHQKNYVALYKLHNDAAKHTEPINKGKTMKYVGEKIFQDVMVDMISRLLPLKKGTTVADRIIKFLGGYVKFANEKVLEDRKKSGAEVHEDTDTPASRFATRLLKFLLKGFLAKDKNVRYRVVQILSEVVQHMPELDEDLYSHIRESLLDRLRDKEAFVRVQAVVGLAQLYGTEDPADLEDDQLPVSEILLNTLAYDSSADVRRAVLLNTQINPVTLPNVLARTRDTDIVVRRLVYTVLENHCIPPDEAASGALGATDPRVLSIAQRELIVRNGLGDREPSVRSATAKLICTWLEVVGLQVEGDEPAKEVISFLRLFDLAENAIAEDALMSVFASRTDIFDNVEFGDQYWADLSPEKSFLARVFVDHCISIKDEARLESALPVVTLLAFRIQAMYNDLMEQMQDDEEQAFLRGEEEDEEERARKEDERMDKEFVIGEMLRLAVNLDYADEIGRRKMFQLVRDMISQEALPEGLLSRCLDVLRKLSPNERDLIRLVVEVVHELRDPEMDEKEASAVDDGDTTTYGETPMTAKTVKAAPKPPTEKTPEEKAQADAIDLRCLSLCIGMLERVNGTFEENSTLEGILGELIIPAVKRKELALREKGLVSLGLCCLIARRMALNSFQLFLSQVQSAPEPLKIRVLQIIFDMLMVHDRDFLGNDGVAGDRIIEFLLQVWGNEDSEKVQALMCVGIAKLMLSGMVTDERVLKSLVFAYVSPDTAGNQELRQCLSYFFPVYCYSSPANQRRMQQIFVPIFEELLQLYKDLDDDREMISPANIVAMFVDWTDPQKAVAARGQVADVLIHLDLATEIIRALFSKDMQKEDKKVLCQVLSKLYIPDAVDDDKIRSLKVLMYNLTSRRPLRDTAASNAFTRFDAAISKKFEKQLEDFNEEQYRQLESLKELFEFLDDIIPESDEEEEVPKKRTTRKRRSQSVASTTTTTTDRESSVAPSVDSRRGGKGKAKKRARLSGETDTDSNATEQPSRSPSAAPAPSRVMPARSARAKAKSKAVAQATSEDEEDDDDESTPEPATRKRGGQRSSKAAKKKEEEARLDAEIDGLLDEDEPDSIMDSDEGEADEVGELLEAE</sequence>
<proteinExistence type="inferred from homology"/>
<accession>A0A165S9F0</accession>
<keyword evidence="7" id="KW-0131">Cell cycle</keyword>
<keyword evidence="11" id="KW-1185">Reference proteome</keyword>
<gene>
    <name evidence="10" type="ORF">NEOLEDRAFT_1134516</name>
</gene>
<comment type="subcellular location">
    <subcellularLocation>
        <location evidence="1">Chromosome</location>
    </subcellularLocation>
</comment>
<dbReference type="InterPro" id="IPR016024">
    <property type="entry name" value="ARM-type_fold"/>
</dbReference>
<keyword evidence="6" id="KW-0226">DNA condensation</keyword>
<feature type="compositionally biased region" description="Basic residues" evidence="8">
    <location>
        <begin position="1055"/>
        <end position="1067"/>
    </location>
</feature>
<evidence type="ECO:0000259" key="9">
    <source>
        <dbReference type="Pfam" id="PF12719"/>
    </source>
</evidence>
<protein>
    <recommendedName>
        <fullName evidence="9">Nuclear condensin complex subunit 3 C-terminal domain-containing protein</fullName>
    </recommendedName>
</protein>
<dbReference type="Gene3D" id="1.25.10.10">
    <property type="entry name" value="Leucine-rich Repeat Variant"/>
    <property type="match status" value="1"/>
</dbReference>
<dbReference type="STRING" id="1314782.A0A165S9F0"/>
<evidence type="ECO:0000256" key="3">
    <source>
        <dbReference type="ARBA" id="ARBA00022454"/>
    </source>
</evidence>
<dbReference type="GO" id="GO:0000796">
    <property type="term" value="C:condensin complex"/>
    <property type="evidence" value="ECO:0007669"/>
    <property type="project" value="InterPro"/>
</dbReference>
<feature type="compositionally biased region" description="Low complexity" evidence="8">
    <location>
        <begin position="553"/>
        <end position="563"/>
    </location>
</feature>
<dbReference type="InterPro" id="IPR025977">
    <property type="entry name" value="Cnd3_C"/>
</dbReference>
<feature type="compositionally biased region" description="Basic residues" evidence="8">
    <location>
        <begin position="980"/>
        <end position="990"/>
    </location>
</feature>
<dbReference type="FunCoup" id="A0A165S9F0">
    <property type="interactions" value="283"/>
</dbReference>
<feature type="region of interest" description="Disordered" evidence="8">
    <location>
        <begin position="534"/>
        <end position="576"/>
    </location>
</feature>
<dbReference type="Pfam" id="PF12719">
    <property type="entry name" value="Cnd3"/>
    <property type="match status" value="1"/>
</dbReference>
<feature type="compositionally biased region" description="Acidic residues" evidence="8">
    <location>
        <begin position="1038"/>
        <end position="1049"/>
    </location>
</feature>
<keyword evidence="3" id="KW-0158">Chromosome</keyword>
<feature type="compositionally biased region" description="Acidic residues" evidence="8">
    <location>
        <begin position="1078"/>
        <end position="1109"/>
    </location>
</feature>
<keyword evidence="5" id="KW-0498">Mitosis</keyword>
<organism evidence="10 11">
    <name type="scientific">Neolentinus lepideus HHB14362 ss-1</name>
    <dbReference type="NCBI Taxonomy" id="1314782"/>
    <lineage>
        <taxon>Eukaryota</taxon>
        <taxon>Fungi</taxon>
        <taxon>Dikarya</taxon>
        <taxon>Basidiomycota</taxon>
        <taxon>Agaricomycotina</taxon>
        <taxon>Agaricomycetes</taxon>
        <taxon>Gloeophyllales</taxon>
        <taxon>Gloeophyllaceae</taxon>
        <taxon>Neolentinus</taxon>
    </lineage>
</organism>
<feature type="compositionally biased region" description="Low complexity" evidence="8">
    <location>
        <begin position="1005"/>
        <end position="1023"/>
    </location>
</feature>
<dbReference type="OrthoDB" id="27187at2759"/>
<dbReference type="GO" id="GO:0007076">
    <property type="term" value="P:mitotic chromosome condensation"/>
    <property type="evidence" value="ECO:0007669"/>
    <property type="project" value="InterPro"/>
</dbReference>
<evidence type="ECO:0000256" key="8">
    <source>
        <dbReference type="SAM" id="MobiDB-lite"/>
    </source>
</evidence>
<evidence type="ECO:0000256" key="6">
    <source>
        <dbReference type="ARBA" id="ARBA00023067"/>
    </source>
</evidence>
<dbReference type="Proteomes" id="UP000076761">
    <property type="component" value="Unassembled WGS sequence"/>
</dbReference>
<dbReference type="InParanoid" id="A0A165S9F0"/>
<dbReference type="SUPFAM" id="SSF48371">
    <property type="entry name" value="ARM repeat"/>
    <property type="match status" value="1"/>
</dbReference>
<feature type="compositionally biased region" description="Basic and acidic residues" evidence="8">
    <location>
        <begin position="567"/>
        <end position="576"/>
    </location>
</feature>
<dbReference type="PANTHER" id="PTHR14418:SF5">
    <property type="entry name" value="CONDENSIN COMPLEX SUBUNIT 3"/>
    <property type="match status" value="1"/>
</dbReference>
<evidence type="ECO:0000313" key="10">
    <source>
        <dbReference type="EMBL" id="KZT24842.1"/>
    </source>
</evidence>
<evidence type="ECO:0000313" key="11">
    <source>
        <dbReference type="Proteomes" id="UP000076761"/>
    </source>
</evidence>
<reference evidence="10 11" key="1">
    <citation type="journal article" date="2016" name="Mol. Biol. Evol.">
        <title>Comparative Genomics of Early-Diverging Mushroom-Forming Fungi Provides Insights into the Origins of Lignocellulose Decay Capabilities.</title>
        <authorList>
            <person name="Nagy L.G."/>
            <person name="Riley R."/>
            <person name="Tritt A."/>
            <person name="Adam C."/>
            <person name="Daum C."/>
            <person name="Floudas D."/>
            <person name="Sun H."/>
            <person name="Yadav J.S."/>
            <person name="Pangilinan J."/>
            <person name="Larsson K.H."/>
            <person name="Matsuura K."/>
            <person name="Barry K."/>
            <person name="Labutti K."/>
            <person name="Kuo R."/>
            <person name="Ohm R.A."/>
            <person name="Bhattacharya S.S."/>
            <person name="Shirouzu T."/>
            <person name="Yoshinaga Y."/>
            <person name="Martin F.M."/>
            <person name="Grigoriev I.V."/>
            <person name="Hibbett D.S."/>
        </authorList>
    </citation>
    <scope>NUCLEOTIDE SEQUENCE [LARGE SCALE GENOMIC DNA]</scope>
    <source>
        <strain evidence="10 11">HHB14362 ss-1</strain>
    </source>
</reference>
<keyword evidence="4" id="KW-0132">Cell division</keyword>
<dbReference type="PANTHER" id="PTHR14418">
    <property type="entry name" value="CONDENSIN COMPLEX SUBUNIT 3-RELATED"/>
    <property type="match status" value="1"/>
</dbReference>
<dbReference type="InterPro" id="IPR027165">
    <property type="entry name" value="CND3"/>
</dbReference>
<dbReference type="AlphaFoldDB" id="A0A165S9F0"/>
<dbReference type="GO" id="GO:0000793">
    <property type="term" value="C:condensed chromosome"/>
    <property type="evidence" value="ECO:0007669"/>
    <property type="project" value="TreeGrafter"/>
</dbReference>
<name>A0A165S9F0_9AGAM</name>
<evidence type="ECO:0000256" key="7">
    <source>
        <dbReference type="ARBA" id="ARBA00023306"/>
    </source>
</evidence>
<evidence type="ECO:0000256" key="2">
    <source>
        <dbReference type="ARBA" id="ARBA00006533"/>
    </source>
</evidence>
<feature type="region of interest" description="Disordered" evidence="8">
    <location>
        <begin position="938"/>
        <end position="1109"/>
    </location>
</feature>
<feature type="domain" description="Nuclear condensin complex subunit 3 C-terminal" evidence="9">
    <location>
        <begin position="584"/>
        <end position="860"/>
    </location>
</feature>
<dbReference type="GO" id="GO:0051301">
    <property type="term" value="P:cell division"/>
    <property type="evidence" value="ECO:0007669"/>
    <property type="project" value="UniProtKB-KW"/>
</dbReference>
<feature type="compositionally biased region" description="Basic and acidic residues" evidence="8">
    <location>
        <begin position="1068"/>
        <end position="1077"/>
    </location>
</feature>
<evidence type="ECO:0000256" key="5">
    <source>
        <dbReference type="ARBA" id="ARBA00022776"/>
    </source>
</evidence>
<evidence type="ECO:0000256" key="4">
    <source>
        <dbReference type="ARBA" id="ARBA00022618"/>
    </source>
</evidence>
<dbReference type="EMBL" id="KV425575">
    <property type="protein sequence ID" value="KZT24842.1"/>
    <property type="molecule type" value="Genomic_DNA"/>
</dbReference>
<comment type="similarity">
    <text evidence="2">Belongs to the CND3 (condensin subunit 3) family.</text>
</comment>
<dbReference type="InterPro" id="IPR011989">
    <property type="entry name" value="ARM-like"/>
</dbReference>
<evidence type="ECO:0000256" key="1">
    <source>
        <dbReference type="ARBA" id="ARBA00004286"/>
    </source>
</evidence>